<reference evidence="2 3" key="1">
    <citation type="journal article" date="2019" name="Int. J. Syst. Evol. Microbiol.">
        <title>The Global Catalogue of Microorganisms (GCM) 10K type strain sequencing project: providing services to taxonomists for standard genome sequencing and annotation.</title>
        <authorList>
            <consortium name="The Broad Institute Genomics Platform"/>
            <consortium name="The Broad Institute Genome Sequencing Center for Infectious Disease"/>
            <person name="Wu L."/>
            <person name="Ma J."/>
        </authorList>
    </citation>
    <scope>NUCLEOTIDE SEQUENCE [LARGE SCALE GENOMIC DNA]</scope>
    <source>
        <strain evidence="2 3">JCM 13002</strain>
    </source>
</reference>
<proteinExistence type="predicted"/>
<evidence type="ECO:0000256" key="1">
    <source>
        <dbReference type="SAM" id="MobiDB-lite"/>
    </source>
</evidence>
<keyword evidence="3" id="KW-1185">Reference proteome</keyword>
<organism evidence="2 3">
    <name type="scientific">Kitasatospora arboriphila</name>
    <dbReference type="NCBI Taxonomy" id="258052"/>
    <lineage>
        <taxon>Bacteria</taxon>
        <taxon>Bacillati</taxon>
        <taxon>Actinomycetota</taxon>
        <taxon>Actinomycetes</taxon>
        <taxon>Kitasatosporales</taxon>
        <taxon>Streptomycetaceae</taxon>
        <taxon>Kitasatospora</taxon>
    </lineage>
</organism>
<comment type="caution">
    <text evidence="2">The sequence shown here is derived from an EMBL/GenBank/DDBJ whole genome shotgun (WGS) entry which is preliminary data.</text>
</comment>
<protein>
    <submittedName>
        <fullName evidence="2">Uncharacterized protein</fullName>
    </submittedName>
</protein>
<sequence length="160" mass="16508">MGSPHPTAGTPALVFRNCHRPSPGLMRAGGDPVYPALRSAGPGGAAGRGGQSRPRAHAPHPQSGAAGKVVSVVSLVQIEGSEEVLRAVQGIPELHLVRSSLEARSDYRYKVAAYASDQAVEAAVAQGAQVTVVLSSEGVDEHHARMSAVIGQGYTERGEV</sequence>
<dbReference type="EMBL" id="BAAALD010000058">
    <property type="protein sequence ID" value="GAA1102980.1"/>
    <property type="molecule type" value="Genomic_DNA"/>
</dbReference>
<evidence type="ECO:0000313" key="2">
    <source>
        <dbReference type="EMBL" id="GAA1102980.1"/>
    </source>
</evidence>
<feature type="region of interest" description="Disordered" evidence="1">
    <location>
        <begin position="24"/>
        <end position="65"/>
    </location>
</feature>
<dbReference type="Proteomes" id="UP001499987">
    <property type="component" value="Unassembled WGS sequence"/>
</dbReference>
<name>A0ABN1TX05_9ACTN</name>
<gene>
    <name evidence="2" type="ORF">GCM10009663_51890</name>
</gene>
<accession>A0ABN1TX05</accession>
<feature type="compositionally biased region" description="Gly residues" evidence="1">
    <location>
        <begin position="41"/>
        <end position="50"/>
    </location>
</feature>
<evidence type="ECO:0000313" key="3">
    <source>
        <dbReference type="Proteomes" id="UP001499987"/>
    </source>
</evidence>